<feature type="transmembrane region" description="Helical" evidence="1">
    <location>
        <begin position="6"/>
        <end position="22"/>
    </location>
</feature>
<keyword evidence="1" id="KW-1133">Transmembrane helix</keyword>
<proteinExistence type="predicted"/>
<dbReference type="STRING" id="1338011.BD94_2862"/>
<accession>A0A077EGT3</accession>
<dbReference type="GeneID" id="56683995"/>
<organism evidence="2 3">
    <name type="scientific">Elizabethkingia anophelis NUHP1</name>
    <dbReference type="NCBI Taxonomy" id="1338011"/>
    <lineage>
        <taxon>Bacteria</taxon>
        <taxon>Pseudomonadati</taxon>
        <taxon>Bacteroidota</taxon>
        <taxon>Flavobacteriia</taxon>
        <taxon>Flavobacteriales</taxon>
        <taxon>Weeksellaceae</taxon>
        <taxon>Elizabethkingia</taxon>
    </lineage>
</organism>
<evidence type="ECO:0000313" key="3">
    <source>
        <dbReference type="Proteomes" id="UP000028933"/>
    </source>
</evidence>
<dbReference type="eggNOG" id="ENOG5032SSW">
    <property type="taxonomic scope" value="Bacteria"/>
</dbReference>
<dbReference type="KEGG" id="eao:BD94_2862"/>
<dbReference type="Proteomes" id="UP000028933">
    <property type="component" value="Chromosome"/>
</dbReference>
<dbReference type="AlphaFoldDB" id="A0A077EGT3"/>
<gene>
    <name evidence="2" type="ORF">BD94_2862</name>
</gene>
<reference evidence="2" key="2">
    <citation type="journal article" date="2015" name="Genome Biol. Evol.">
        <title>Complete Genome Sequence and Transcriptomic Analysis of the Novel Pathogen Elizabethkingia anophelis in Response to Oxidative Stress.</title>
        <authorList>
            <person name="Li Y."/>
            <person name="Liu Y."/>
            <person name="Chew S.C."/>
            <person name="Tay M."/>
            <person name="Salido M.M."/>
            <person name="Teo J."/>
            <person name="Lauro F.M."/>
            <person name="Givskov M."/>
            <person name="Yang L."/>
        </authorList>
    </citation>
    <scope>NUCLEOTIDE SEQUENCE</scope>
    <source>
        <strain evidence="2">NUHP1</strain>
    </source>
</reference>
<evidence type="ECO:0008006" key="4">
    <source>
        <dbReference type="Google" id="ProtNLM"/>
    </source>
</evidence>
<reference evidence="2" key="1">
    <citation type="journal article" date="2013" name="Lancet">
        <title>First case of E anophelis outbreak in an intensive-care unit.</title>
        <authorList>
            <person name="Teo J."/>
            <person name="Tan S.Y."/>
            <person name="Tay M."/>
            <person name="Ding Y."/>
            <person name="Kjelleberg S."/>
            <person name="Givskov M."/>
            <person name="Lin R.T."/>
            <person name="Yang L."/>
        </authorList>
    </citation>
    <scope>NUCLEOTIDE SEQUENCE [LARGE SCALE GENOMIC DNA]</scope>
    <source>
        <strain evidence="2">NUHP1</strain>
    </source>
</reference>
<dbReference type="HOGENOM" id="CLU_160616_0_0_10"/>
<keyword evidence="1" id="KW-0472">Membrane</keyword>
<dbReference type="EMBL" id="CP007547">
    <property type="protein sequence ID" value="AIL46637.1"/>
    <property type="molecule type" value="Genomic_DNA"/>
</dbReference>
<protein>
    <recommendedName>
        <fullName evidence="4">DUF4258 domain-containing protein</fullName>
    </recommendedName>
</protein>
<name>A0A077EGT3_9FLAO</name>
<sequence length="122" mass="14279">MRRFRFYLIGLIPGIIIVFFILNQKGTSCSYFPNDRVVAETLTKDFVLSPDFQQELKALNLNEKFLKDSIVSKGKIDFDRSEAQKQPCPKYLLSYPSKKPVYEVQYEKCKENAQFINIKKIN</sequence>
<evidence type="ECO:0000313" key="2">
    <source>
        <dbReference type="EMBL" id="AIL46637.1"/>
    </source>
</evidence>
<evidence type="ECO:0000256" key="1">
    <source>
        <dbReference type="SAM" id="Phobius"/>
    </source>
</evidence>
<dbReference type="RefSeq" id="WP_009091836.1">
    <property type="nucleotide sequence ID" value="NZ_CP007547.1"/>
</dbReference>
<keyword evidence="1" id="KW-0812">Transmembrane</keyword>